<dbReference type="Pfam" id="PF01048">
    <property type="entry name" value="PNP_UDP_1"/>
    <property type="match status" value="1"/>
</dbReference>
<evidence type="ECO:0000256" key="3">
    <source>
        <dbReference type="ARBA" id="ARBA00022605"/>
    </source>
</evidence>
<gene>
    <name evidence="7" type="ORF">DES36_1119</name>
</gene>
<dbReference type="EC" id="3.2.2.9" evidence="2"/>
<evidence type="ECO:0000256" key="2">
    <source>
        <dbReference type="ARBA" id="ARBA00011974"/>
    </source>
</evidence>
<dbReference type="GO" id="GO:0005829">
    <property type="term" value="C:cytosol"/>
    <property type="evidence" value="ECO:0007669"/>
    <property type="project" value="TreeGrafter"/>
</dbReference>
<feature type="domain" description="Nucleoside phosphorylase" evidence="6">
    <location>
        <begin position="3"/>
        <end position="222"/>
    </location>
</feature>
<dbReference type="OrthoDB" id="9792278at2"/>
<sequence>MIIGIIGAMEKEITILRERMDLTKIEEKASLTFYIGKLRDKNIVLVRSGIGKVNAAMCTQILIDIFHVDVVINTGVAGALHPDLNVGDIVVSTDSLQHDIDASVFGDPRGIVPGLKESIFVADQKLLDIIDGITIEDHKIFKGRVLTGDQGIASSEIKHFLVENFEGYCVEMEGGAIAHVCYLNEVPFLIIRAISDKADEEVEINYNEFVEFAAKNSSYMLESILEKL</sequence>
<keyword evidence="3" id="KW-0028">Amino-acid biosynthesis</keyword>
<accession>A0A366I3Q0</accession>
<dbReference type="AlphaFoldDB" id="A0A366I3Q0"/>
<evidence type="ECO:0000313" key="8">
    <source>
        <dbReference type="Proteomes" id="UP000253490"/>
    </source>
</evidence>
<dbReference type="PANTHER" id="PTHR46832:SF1">
    <property type="entry name" value="5'-METHYLTHIOADENOSINE_S-ADENOSYLHOMOCYSTEINE NUCLEOSIDASE"/>
    <property type="match status" value="1"/>
</dbReference>
<dbReference type="GO" id="GO:0009164">
    <property type="term" value="P:nucleoside catabolic process"/>
    <property type="evidence" value="ECO:0007669"/>
    <property type="project" value="InterPro"/>
</dbReference>
<evidence type="ECO:0000259" key="6">
    <source>
        <dbReference type="Pfam" id="PF01048"/>
    </source>
</evidence>
<proteinExistence type="predicted"/>
<keyword evidence="8" id="KW-1185">Reference proteome</keyword>
<dbReference type="UniPathway" id="UPA00904">
    <property type="reaction ID" value="UER00871"/>
</dbReference>
<comment type="pathway">
    <text evidence="1">Amino-acid biosynthesis; L-methionine biosynthesis via salvage pathway; S-methyl-5-thio-alpha-D-ribose 1-phosphate from S-methyl-5'-thioadenosine (hydrolase route): step 1/2.</text>
</comment>
<dbReference type="GO" id="GO:0019509">
    <property type="term" value="P:L-methionine salvage from methylthioadenosine"/>
    <property type="evidence" value="ECO:0007669"/>
    <property type="project" value="UniProtKB-UniPathway"/>
</dbReference>
<dbReference type="EMBL" id="QNRX01000011">
    <property type="protein sequence ID" value="RBP62579.1"/>
    <property type="molecule type" value="Genomic_DNA"/>
</dbReference>
<dbReference type="Gene3D" id="3.40.50.1580">
    <property type="entry name" value="Nucleoside phosphorylase domain"/>
    <property type="match status" value="1"/>
</dbReference>
<keyword evidence="4" id="KW-0378">Hydrolase</keyword>
<evidence type="ECO:0000256" key="1">
    <source>
        <dbReference type="ARBA" id="ARBA00004945"/>
    </source>
</evidence>
<dbReference type="NCBIfam" id="NF004079">
    <property type="entry name" value="PRK05584.1"/>
    <property type="match status" value="1"/>
</dbReference>
<evidence type="ECO:0000256" key="5">
    <source>
        <dbReference type="ARBA" id="ARBA00023167"/>
    </source>
</evidence>
<reference evidence="7 8" key="1">
    <citation type="submission" date="2018-06" db="EMBL/GenBank/DDBJ databases">
        <title>Genomic Encyclopedia of Type Strains, Phase IV (KMG-IV): sequencing the most valuable type-strain genomes for metagenomic binning, comparative biology and taxonomic classification.</title>
        <authorList>
            <person name="Goeker M."/>
        </authorList>
    </citation>
    <scope>NUCLEOTIDE SEQUENCE [LARGE SCALE GENOMIC DNA]</scope>
    <source>
        <strain evidence="7 8">DSM 22112</strain>
    </source>
</reference>
<dbReference type="SUPFAM" id="SSF53167">
    <property type="entry name" value="Purine and uridine phosphorylases"/>
    <property type="match status" value="1"/>
</dbReference>
<dbReference type="GO" id="GO:0008782">
    <property type="term" value="F:adenosylhomocysteine nucleosidase activity"/>
    <property type="evidence" value="ECO:0007669"/>
    <property type="project" value="UniProtKB-EC"/>
</dbReference>
<dbReference type="Proteomes" id="UP000253490">
    <property type="component" value="Unassembled WGS sequence"/>
</dbReference>
<dbReference type="InterPro" id="IPR000845">
    <property type="entry name" value="Nucleoside_phosphorylase_d"/>
</dbReference>
<comment type="caution">
    <text evidence="7">The sequence shown here is derived from an EMBL/GenBank/DDBJ whole genome shotgun (WGS) entry which is preliminary data.</text>
</comment>
<dbReference type="PANTHER" id="PTHR46832">
    <property type="entry name" value="5'-METHYLTHIOADENOSINE/S-ADENOSYLHOMOCYSTEINE NUCLEOSIDASE"/>
    <property type="match status" value="1"/>
</dbReference>
<dbReference type="InterPro" id="IPR035994">
    <property type="entry name" value="Nucleoside_phosphorylase_sf"/>
</dbReference>
<name>A0A366I3Q0_9FIRM</name>
<dbReference type="GO" id="GO:0019284">
    <property type="term" value="P:L-methionine salvage from S-adenosylmethionine"/>
    <property type="evidence" value="ECO:0007669"/>
    <property type="project" value="TreeGrafter"/>
</dbReference>
<dbReference type="RefSeq" id="WP_113920902.1">
    <property type="nucleotide sequence ID" value="NZ_CALNCS010000061.1"/>
</dbReference>
<dbReference type="GO" id="GO:0008930">
    <property type="term" value="F:methylthioadenosine nucleosidase activity"/>
    <property type="evidence" value="ECO:0007669"/>
    <property type="project" value="InterPro"/>
</dbReference>
<dbReference type="CDD" id="cd09008">
    <property type="entry name" value="MTAN"/>
    <property type="match status" value="1"/>
</dbReference>
<evidence type="ECO:0000313" key="7">
    <source>
        <dbReference type="EMBL" id="RBP62579.1"/>
    </source>
</evidence>
<dbReference type="NCBIfam" id="TIGR01704">
    <property type="entry name" value="MTA_SAH-Nsdase"/>
    <property type="match status" value="1"/>
</dbReference>
<protein>
    <recommendedName>
        <fullName evidence="2">adenosylhomocysteine nucleosidase</fullName>
        <ecNumber evidence="2">3.2.2.9</ecNumber>
    </recommendedName>
</protein>
<dbReference type="InterPro" id="IPR010049">
    <property type="entry name" value="MTA_SAH_Nsdase"/>
</dbReference>
<evidence type="ECO:0000256" key="4">
    <source>
        <dbReference type="ARBA" id="ARBA00022801"/>
    </source>
</evidence>
<keyword evidence="5" id="KW-0486">Methionine biosynthesis</keyword>
<organism evidence="7 8">
    <name type="scientific">Alkalibaculum bacchi</name>
    <dbReference type="NCBI Taxonomy" id="645887"/>
    <lineage>
        <taxon>Bacteria</taxon>
        <taxon>Bacillati</taxon>
        <taxon>Bacillota</taxon>
        <taxon>Clostridia</taxon>
        <taxon>Eubacteriales</taxon>
        <taxon>Eubacteriaceae</taxon>
        <taxon>Alkalibaculum</taxon>
    </lineage>
</organism>